<dbReference type="PANTHER" id="PTHR48008">
    <property type="entry name" value="LEUCINE-RICH REPEAT RECEPTOR-LIKE PROTEIN KINASE IMK3-RELATED"/>
    <property type="match status" value="1"/>
</dbReference>
<reference evidence="2 3" key="1">
    <citation type="journal article" date="2023" name="Life. Sci Alliance">
        <title>Evolutionary insights into 3D genome organization and epigenetic landscape of Vigna mungo.</title>
        <authorList>
            <person name="Junaid A."/>
            <person name="Singh B."/>
            <person name="Bhatia S."/>
        </authorList>
    </citation>
    <scope>NUCLEOTIDE SEQUENCE [LARGE SCALE GENOMIC DNA]</scope>
    <source>
        <strain evidence="2">Urdbean</strain>
    </source>
</reference>
<proteinExistence type="predicted"/>
<dbReference type="Proteomes" id="UP001374535">
    <property type="component" value="Chromosome 7"/>
</dbReference>
<dbReference type="EMBL" id="CP144694">
    <property type="protein sequence ID" value="WVZ03725.1"/>
    <property type="molecule type" value="Genomic_DNA"/>
</dbReference>
<evidence type="ECO:0000313" key="3">
    <source>
        <dbReference type="Proteomes" id="UP001374535"/>
    </source>
</evidence>
<dbReference type="GO" id="GO:0004672">
    <property type="term" value="F:protein kinase activity"/>
    <property type="evidence" value="ECO:0007669"/>
    <property type="project" value="InterPro"/>
</dbReference>
<organism evidence="2 3">
    <name type="scientific">Vigna mungo</name>
    <name type="common">Black gram</name>
    <name type="synonym">Phaseolus mungo</name>
    <dbReference type="NCBI Taxonomy" id="3915"/>
    <lineage>
        <taxon>Eukaryota</taxon>
        <taxon>Viridiplantae</taxon>
        <taxon>Streptophyta</taxon>
        <taxon>Embryophyta</taxon>
        <taxon>Tracheophyta</taxon>
        <taxon>Spermatophyta</taxon>
        <taxon>Magnoliopsida</taxon>
        <taxon>eudicotyledons</taxon>
        <taxon>Gunneridae</taxon>
        <taxon>Pentapetalae</taxon>
        <taxon>rosids</taxon>
        <taxon>fabids</taxon>
        <taxon>Fabales</taxon>
        <taxon>Fabaceae</taxon>
        <taxon>Papilionoideae</taxon>
        <taxon>50 kb inversion clade</taxon>
        <taxon>NPAAA clade</taxon>
        <taxon>indigoferoid/millettioid clade</taxon>
        <taxon>Phaseoleae</taxon>
        <taxon>Vigna</taxon>
    </lineage>
</organism>
<feature type="domain" description="Protein kinase" evidence="1">
    <location>
        <begin position="1"/>
        <end position="185"/>
    </location>
</feature>
<dbReference type="AlphaFoldDB" id="A0AAQ3N6L1"/>
<dbReference type="SUPFAM" id="SSF56112">
    <property type="entry name" value="Protein kinase-like (PK-like)"/>
    <property type="match status" value="1"/>
</dbReference>
<dbReference type="Pfam" id="PF00069">
    <property type="entry name" value="Pkinase"/>
    <property type="match status" value="1"/>
</dbReference>
<accession>A0AAQ3N6L1</accession>
<dbReference type="InterPro" id="IPR000719">
    <property type="entry name" value="Prot_kinase_dom"/>
</dbReference>
<dbReference type="InterPro" id="IPR052451">
    <property type="entry name" value="Ser/Thr_kinase-like"/>
</dbReference>
<dbReference type="InterPro" id="IPR011009">
    <property type="entry name" value="Kinase-like_dom_sf"/>
</dbReference>
<protein>
    <recommendedName>
        <fullName evidence="1">Protein kinase domain-containing protein</fullName>
    </recommendedName>
</protein>
<evidence type="ECO:0000259" key="1">
    <source>
        <dbReference type="PROSITE" id="PS50011"/>
    </source>
</evidence>
<sequence>MQMEMENVTNGQTYAEYPLEKPIIHGNLKSKNILLDRSYQPYISDSGLHLLLNPTAGQEMLESSAAQGYKAPELIKMKDATEESDIYSLGVILLELLSGKEPINEHPTPDEDFYLPNFMRNAVLGHRIADLYHPAILLRNSREDSVPVTEEFILKVFQLAMACCSPSPSVRPNIKQVLKKLEEIIHMKNHSLKLKLPNSELQISDLAPTCDMDNATHPDTNCRHLKGNYSDSFTVKNVLLLSKNL</sequence>
<dbReference type="GO" id="GO:0005524">
    <property type="term" value="F:ATP binding"/>
    <property type="evidence" value="ECO:0007669"/>
    <property type="project" value="InterPro"/>
</dbReference>
<dbReference type="PROSITE" id="PS50011">
    <property type="entry name" value="PROTEIN_KINASE_DOM"/>
    <property type="match status" value="1"/>
</dbReference>
<keyword evidence="3" id="KW-1185">Reference proteome</keyword>
<dbReference type="PANTHER" id="PTHR48008:SF13">
    <property type="entry name" value="PROTEIN KINASE SUPERFAMILY PROTEIN"/>
    <property type="match status" value="1"/>
</dbReference>
<evidence type="ECO:0000313" key="2">
    <source>
        <dbReference type="EMBL" id="WVZ03725.1"/>
    </source>
</evidence>
<dbReference type="Gene3D" id="1.10.510.10">
    <property type="entry name" value="Transferase(Phosphotransferase) domain 1"/>
    <property type="match status" value="1"/>
</dbReference>
<name>A0AAQ3N6L1_VIGMU</name>
<gene>
    <name evidence="2" type="ORF">V8G54_024531</name>
</gene>